<dbReference type="SMART" id="SM00256">
    <property type="entry name" value="FBOX"/>
    <property type="match status" value="1"/>
</dbReference>
<dbReference type="Pfam" id="PF00646">
    <property type="entry name" value="F-box"/>
    <property type="match status" value="1"/>
</dbReference>
<name>A0A251LRY9_MANES</name>
<proteinExistence type="predicted"/>
<dbReference type="InterPro" id="IPR001810">
    <property type="entry name" value="F-box_dom"/>
</dbReference>
<dbReference type="PANTHER" id="PTHR31672">
    <property type="entry name" value="BNACNNG10540D PROTEIN"/>
    <property type="match status" value="1"/>
</dbReference>
<dbReference type="PANTHER" id="PTHR31672:SF13">
    <property type="entry name" value="F-BOX PROTEIN CPR30-LIKE"/>
    <property type="match status" value="1"/>
</dbReference>
<organism evidence="2 3">
    <name type="scientific">Manihot esculenta</name>
    <name type="common">Cassava</name>
    <name type="synonym">Jatropha manihot</name>
    <dbReference type="NCBI Taxonomy" id="3983"/>
    <lineage>
        <taxon>Eukaryota</taxon>
        <taxon>Viridiplantae</taxon>
        <taxon>Streptophyta</taxon>
        <taxon>Embryophyta</taxon>
        <taxon>Tracheophyta</taxon>
        <taxon>Spermatophyta</taxon>
        <taxon>Magnoliopsida</taxon>
        <taxon>eudicotyledons</taxon>
        <taxon>Gunneridae</taxon>
        <taxon>Pentapetalae</taxon>
        <taxon>rosids</taxon>
        <taxon>fabids</taxon>
        <taxon>Malpighiales</taxon>
        <taxon>Euphorbiaceae</taxon>
        <taxon>Crotonoideae</taxon>
        <taxon>Manihoteae</taxon>
        <taxon>Manihot</taxon>
    </lineage>
</organism>
<keyword evidence="3" id="KW-1185">Reference proteome</keyword>
<dbReference type="OrthoDB" id="850698at2759"/>
<dbReference type="EMBL" id="CM004387">
    <property type="protein sequence ID" value="OAY60920.1"/>
    <property type="molecule type" value="Genomic_DNA"/>
</dbReference>
<dbReference type="InterPro" id="IPR050796">
    <property type="entry name" value="SCF_F-box_component"/>
</dbReference>
<reference evidence="2 3" key="1">
    <citation type="submission" date="2016-02" db="EMBL/GenBank/DDBJ databases">
        <title>WGS assembly of Manihot esculenta.</title>
        <authorList>
            <person name="Bredeson J.V."/>
            <person name="Prochnik S.E."/>
            <person name="Lyons J.B."/>
            <person name="Schmutz J."/>
            <person name="Grimwood J."/>
            <person name="Vrebalov J."/>
            <person name="Bart R.S."/>
            <person name="Amuge T."/>
            <person name="Ferguson M.E."/>
            <person name="Green R."/>
            <person name="Putnam N."/>
            <person name="Stites J."/>
            <person name="Rounsley S."/>
            <person name="Rokhsar D.S."/>
        </authorList>
    </citation>
    <scope>NUCLEOTIDE SEQUENCE [LARGE SCALE GENOMIC DNA]</scope>
    <source>
        <strain evidence="3">cv. AM560-2</strain>
        <tissue evidence="2">Leaf</tissue>
    </source>
</reference>
<evidence type="ECO:0000313" key="3">
    <source>
        <dbReference type="Proteomes" id="UP000091857"/>
    </source>
</evidence>
<dbReference type="AlphaFoldDB" id="A0A251LRY9"/>
<dbReference type="InterPro" id="IPR017451">
    <property type="entry name" value="F-box-assoc_interact_dom"/>
</dbReference>
<evidence type="ECO:0000313" key="2">
    <source>
        <dbReference type="EMBL" id="OAY60920.1"/>
    </source>
</evidence>
<dbReference type="NCBIfam" id="TIGR01640">
    <property type="entry name" value="F_box_assoc_1"/>
    <property type="match status" value="1"/>
</dbReference>
<dbReference type="Gramene" id="Manes.01G149800.2.v8.1">
    <property type="protein sequence ID" value="Manes.01G149800.2.v8.1.CDS.1"/>
    <property type="gene ID" value="Manes.01G149800.v8.1"/>
</dbReference>
<dbReference type="EMBL" id="CM004387">
    <property type="protein sequence ID" value="OAY60919.1"/>
    <property type="molecule type" value="Genomic_DNA"/>
</dbReference>
<evidence type="ECO:0000259" key="1">
    <source>
        <dbReference type="PROSITE" id="PS50181"/>
    </source>
</evidence>
<feature type="domain" description="F-box" evidence="1">
    <location>
        <begin position="1"/>
        <end position="45"/>
    </location>
</feature>
<dbReference type="Pfam" id="PF07734">
    <property type="entry name" value="FBA_1"/>
    <property type="match status" value="1"/>
</dbReference>
<dbReference type="SUPFAM" id="SSF81383">
    <property type="entry name" value="F-box domain"/>
    <property type="match status" value="1"/>
</dbReference>
<dbReference type="PROSITE" id="PS50181">
    <property type="entry name" value="FBOX"/>
    <property type="match status" value="1"/>
</dbReference>
<dbReference type="Gene3D" id="1.20.1280.50">
    <property type="match status" value="1"/>
</dbReference>
<dbReference type="InterPro" id="IPR006527">
    <property type="entry name" value="F-box-assoc_dom_typ1"/>
</dbReference>
<protein>
    <recommendedName>
        <fullName evidence="1">F-box domain-containing protein</fullName>
    </recommendedName>
</protein>
<dbReference type="Proteomes" id="UP000091857">
    <property type="component" value="Chromosome 1"/>
</dbReference>
<gene>
    <name evidence="2" type="ORF">MANES_01G149800</name>
</gene>
<dbReference type="InterPro" id="IPR036047">
    <property type="entry name" value="F-box-like_dom_sf"/>
</dbReference>
<dbReference type="STRING" id="3983.A0A251LRY9"/>
<sequence length="369" mass="42568">MADRFPPEIVIEILIRAEVQTLLRCRSVSKKWLAIIDAPDFIKHQINHSIKTSTNKTLFVKEEYGRFYDYDFDCSDSCGTMEFRELPNSSRTRSVSLVGSCNGLICLRNESNDDILIVNPSTRKHHWFPGFLPLNFHSCVNLTWDGTWFRGSGYGFGYDRVSDDYKIVRIAQVHNTAKSWFLKSEMLICKVKTKIVRAVKIPFVVPTSHRMGVLANEALHWIAFRYDNPSSSEVILVYDLVTDEFREDPLPEFHESGMDIGLLGTWLCLTVNHEGVGVVVWVMKEYGVKESWIKLFSISHTDLKYGSLRPLGFSKRWLEVLLELDGDRLVWYDIEKKKAEDILLHGSQMRYFEAIIFLRSLARVPADAN</sequence>
<accession>A0A251LRY9</accession>